<gene>
    <name evidence="1" type="ORF">SHJJP9002_001155</name>
</gene>
<dbReference type="EMBL" id="CP133006">
    <property type="protein sequence ID" value="WZG09208.1"/>
    <property type="molecule type" value="Genomic_DNA"/>
</dbReference>
<evidence type="ECO:0000313" key="2">
    <source>
        <dbReference type="Proteomes" id="UP001468345"/>
    </source>
</evidence>
<dbReference type="NCBIfam" id="NF033892">
    <property type="entry name" value="XcbB_CpsF_sero"/>
    <property type="match status" value="1"/>
</dbReference>
<organism evidence="1 2">
    <name type="scientific">Staphylococcus casei</name>
    <dbReference type="NCBI Taxonomy" id="201828"/>
    <lineage>
        <taxon>Bacteria</taxon>
        <taxon>Bacillati</taxon>
        <taxon>Bacillota</taxon>
        <taxon>Bacilli</taxon>
        <taxon>Bacillales</taxon>
        <taxon>Staphylococcaceae</taxon>
        <taxon>Staphylococcus</taxon>
    </lineage>
</organism>
<protein>
    <submittedName>
        <fullName evidence="1">Accessory Sec system protein Asp2</fullName>
    </submittedName>
</protein>
<dbReference type="InterPro" id="IPR022267">
    <property type="entry name" value="Asp2"/>
</dbReference>
<proteinExistence type="predicted"/>
<reference evidence="1 2" key="1">
    <citation type="journal article" date="2024" name="ISME J.">
        <title>Staphylococcus epidermidis bacteriocin A37 kills natural competitors with a unique mechanism of action.</title>
        <authorList>
            <person name="Puls J.S."/>
            <person name="Winnerling B."/>
            <person name="Power J.J."/>
            <person name="Kruger A.M."/>
            <person name="Brajtenbach D."/>
            <person name="Johnson M."/>
            <person name="Bilici K."/>
            <person name="Camus L."/>
            <person name="Fliesswasser T."/>
            <person name="Schneider T."/>
            <person name="Sahl H.G."/>
            <person name="Ghosal D."/>
            <person name="Kubitscheck U."/>
            <person name="Heilbronner S."/>
            <person name="Grein F."/>
        </authorList>
    </citation>
    <scope>NUCLEOTIDE SEQUENCE [LARGE SCALE GENOMIC DNA]</scope>
    <source>
        <strain evidence="1 2">SCK7</strain>
    </source>
</reference>
<sequence length="319" mass="37125">MVPNKIYQLDENIDFENQKRILIDTGDNENYIQKARTSSVIYEKYLELLKQDYILFFHQKTISKFYKRTHVSDLFERKDLIESEGVFYTIDNPEGRKINQLDTPKLLVLFTCMPNANDYDSALIPKRMFPKFFDGIERHLVKNVYVMRIMDLNASHGSHYINTVNYRFFEANISKAIENVRRELNVESENVVLYGASKGGTGALYYSSKLDYKCLAVDPIISLKEYNLNDAHFLKTLRKEDLSNDINMFLKQGSTRQKYMIASENVPFNFSVASKIVGDKIDLINKQDKHITAHPEVSRNTVPEQHMLLNLLLQGHNML</sequence>
<accession>A0ABZ2WBB8</accession>
<dbReference type="InterPro" id="IPR029058">
    <property type="entry name" value="AB_hydrolase_fold"/>
</dbReference>
<dbReference type="Proteomes" id="UP001468345">
    <property type="component" value="Chromosome"/>
</dbReference>
<evidence type="ECO:0000313" key="1">
    <source>
        <dbReference type="EMBL" id="WZG09208.1"/>
    </source>
</evidence>
<keyword evidence="2" id="KW-1185">Reference proteome</keyword>
<name>A0ABZ2WBB8_9STAP</name>
<dbReference type="RefSeq" id="WP_107550527.1">
    <property type="nucleotide sequence ID" value="NZ_CP133006.1"/>
</dbReference>
<dbReference type="SUPFAM" id="SSF53474">
    <property type="entry name" value="alpha/beta-Hydrolases"/>
    <property type="match status" value="1"/>
</dbReference>
<dbReference type="Pfam" id="PF16929">
    <property type="entry name" value="Asp2"/>
    <property type="match status" value="1"/>
</dbReference>